<dbReference type="Gene3D" id="3.30.2140.10">
    <property type="entry name" value="Arylamine N-acetyltransferase"/>
    <property type="match status" value="1"/>
</dbReference>
<keyword evidence="4" id="KW-1185">Reference proteome</keyword>
<protein>
    <submittedName>
        <fullName evidence="3">N-hydroxyarylamine O-acetyltransferase</fullName>
    </submittedName>
</protein>
<proteinExistence type="inferred from homology"/>
<comment type="similarity">
    <text evidence="1 2">Belongs to the arylamine N-acetyltransferase family.</text>
</comment>
<dbReference type="SUPFAM" id="SSF54001">
    <property type="entry name" value="Cysteine proteinases"/>
    <property type="match status" value="1"/>
</dbReference>
<dbReference type="Proteomes" id="UP000192917">
    <property type="component" value="Unassembled WGS sequence"/>
</dbReference>
<dbReference type="Gene3D" id="2.40.128.150">
    <property type="entry name" value="Cysteine proteinases"/>
    <property type="match status" value="1"/>
</dbReference>
<gene>
    <name evidence="3" type="ORF">SAMN05428998_104254</name>
</gene>
<dbReference type="STRING" id="560819.SAMN05428998_104254"/>
<keyword evidence="3" id="KW-0808">Transferase</keyword>
<sequence>MSDSPDLDAYLARIGWSGPLAPDRATLAGLIAKHTAAIAFENLDPFLGKAIDLSPGAVEHKLVGDGRGGYCYEHNLLFRRVLAALGFQAGGLAARVLWGRPEGTLSPRSHMLLQVELEGATWLADVGFGGLTVTAPLRLEAGPAQPTPHERFRLSEAGGEWTLEAEVAGGWRPLYRFDLQRQHDLDYAASSWFLSTNPGSPFVTGLMVARAAPDRRLTLRDRSFALHRPGAGSERRTLGSAAELRAVLSGDFGIALPDHADLDRRLDSLPRELPR</sequence>
<organism evidence="3 4">
    <name type="scientific">Tistlia consotensis USBA 355</name>
    <dbReference type="NCBI Taxonomy" id="560819"/>
    <lineage>
        <taxon>Bacteria</taxon>
        <taxon>Pseudomonadati</taxon>
        <taxon>Pseudomonadota</taxon>
        <taxon>Alphaproteobacteria</taxon>
        <taxon>Rhodospirillales</taxon>
        <taxon>Rhodovibrionaceae</taxon>
        <taxon>Tistlia</taxon>
    </lineage>
</organism>
<dbReference type="AlphaFoldDB" id="A0A1Y6BLE0"/>
<dbReference type="InterPro" id="IPR001447">
    <property type="entry name" value="Arylamine_N-AcTrfase"/>
</dbReference>
<dbReference type="GO" id="GO:0016407">
    <property type="term" value="F:acetyltransferase activity"/>
    <property type="evidence" value="ECO:0007669"/>
    <property type="project" value="InterPro"/>
</dbReference>
<name>A0A1Y6BLE0_9PROT</name>
<evidence type="ECO:0000313" key="3">
    <source>
        <dbReference type="EMBL" id="SMF09584.1"/>
    </source>
</evidence>
<accession>A0A1Y6BLE0</accession>
<evidence type="ECO:0000313" key="4">
    <source>
        <dbReference type="Proteomes" id="UP000192917"/>
    </source>
</evidence>
<dbReference type="EMBL" id="FWZX01000004">
    <property type="protein sequence ID" value="SMF09584.1"/>
    <property type="molecule type" value="Genomic_DNA"/>
</dbReference>
<dbReference type="RefSeq" id="WP_085121950.1">
    <property type="nucleotide sequence ID" value="NZ_FWZX01000004.1"/>
</dbReference>
<dbReference type="PANTHER" id="PTHR11786:SF0">
    <property type="entry name" value="ARYLAMINE N-ACETYLTRANSFERASE 4-RELATED"/>
    <property type="match status" value="1"/>
</dbReference>
<dbReference type="InterPro" id="IPR038765">
    <property type="entry name" value="Papain-like_cys_pep_sf"/>
</dbReference>
<dbReference type="PRINTS" id="PR01543">
    <property type="entry name" value="ANATRNSFRASE"/>
</dbReference>
<evidence type="ECO:0000256" key="2">
    <source>
        <dbReference type="RuleBase" id="RU003452"/>
    </source>
</evidence>
<evidence type="ECO:0000256" key="1">
    <source>
        <dbReference type="ARBA" id="ARBA00006547"/>
    </source>
</evidence>
<dbReference type="PANTHER" id="PTHR11786">
    <property type="entry name" value="N-HYDROXYARYLAMINE O-ACETYLTRANSFERASE"/>
    <property type="match status" value="1"/>
</dbReference>
<reference evidence="3 4" key="1">
    <citation type="submission" date="2017-04" db="EMBL/GenBank/DDBJ databases">
        <authorList>
            <person name="Afonso C.L."/>
            <person name="Miller P.J."/>
            <person name="Scott M.A."/>
            <person name="Spackman E."/>
            <person name="Goraichik I."/>
            <person name="Dimitrov K.M."/>
            <person name="Suarez D.L."/>
            <person name="Swayne D.E."/>
        </authorList>
    </citation>
    <scope>NUCLEOTIDE SEQUENCE [LARGE SCALE GENOMIC DNA]</scope>
    <source>
        <strain evidence="3 4">USBA 355</strain>
    </source>
</reference>
<dbReference type="Pfam" id="PF00797">
    <property type="entry name" value="Acetyltransf_2"/>
    <property type="match status" value="1"/>
</dbReference>